<name>A0AAV7IZI0_COTGL</name>
<keyword evidence="2" id="KW-1185">Reference proteome</keyword>
<comment type="caution">
    <text evidence="1">The sequence shown here is derived from an EMBL/GenBank/DDBJ whole genome shotgun (WGS) entry which is preliminary data.</text>
</comment>
<sequence>MPPKKRTGENNVSKKSFTLIWWVEEGSKDIIPASKLPRKNRTIGSIVKLKWETFQKKKVELHDAKIIAFDTNYEKLNNILLDDKGNIRNFNDKLFSKEVLELKRKNTEDNKNIKKSKVQRINSLEDELSTTPSLFERLQSNIKSSKLPVSKVSAGPVVTNVEVIGNSMILDESQSLRNTQSKVSSSSNNREFQLIDYSKVNYDVSTIEPLDFSKANETVFSTTTADNNSTIEKSGTPGTPEKITDEQSLLEKTTGLQSTQEDITGAASTFSGETIMNDGIEVKRIEDIEAHDISIGALHTFMPNDFTEDDVRSFLKVYAGLEDAHKYQSKNNAKLCVTTQVEILTGSGVFLLQDRITYIINNSVDKVGNPSWKKFVALVIQEVYGDTIGHYSANGKRSCDYPGIDSNFYVTLLKWVQSRFATEKITRQNYTTVINNIAWKKRTKETAVAPDEISEENLKFFKKIVIALKKNITWQGDSESQDKSVHHLLEPGPSKTKIWESYNIYFPKNVISYIERKSSISPDISDWKALVKEALLEIYQSEITNFSAKGTRLNKNVGIDPQVFRAILGE</sequence>
<dbReference type="EMBL" id="JAHXZJ010000002">
    <property type="protein sequence ID" value="KAH0563758.1"/>
    <property type="molecule type" value="Genomic_DNA"/>
</dbReference>
<accession>A0AAV7IZI0</accession>
<organism evidence="1 2">
    <name type="scientific">Cotesia glomerata</name>
    <name type="common">Lepidopteran parasitic wasp</name>
    <name type="synonym">Apanteles glomeratus</name>
    <dbReference type="NCBI Taxonomy" id="32391"/>
    <lineage>
        <taxon>Eukaryota</taxon>
        <taxon>Metazoa</taxon>
        <taxon>Ecdysozoa</taxon>
        <taxon>Arthropoda</taxon>
        <taxon>Hexapoda</taxon>
        <taxon>Insecta</taxon>
        <taxon>Pterygota</taxon>
        <taxon>Neoptera</taxon>
        <taxon>Endopterygota</taxon>
        <taxon>Hymenoptera</taxon>
        <taxon>Apocrita</taxon>
        <taxon>Ichneumonoidea</taxon>
        <taxon>Braconidae</taxon>
        <taxon>Microgastrinae</taxon>
        <taxon>Cotesia</taxon>
    </lineage>
</organism>
<evidence type="ECO:0000313" key="2">
    <source>
        <dbReference type="Proteomes" id="UP000826195"/>
    </source>
</evidence>
<protein>
    <submittedName>
        <fullName evidence="1">Uncharacterized protein</fullName>
    </submittedName>
</protein>
<reference evidence="1 2" key="1">
    <citation type="journal article" date="2021" name="J. Hered.">
        <title>A chromosome-level genome assembly of the parasitoid wasp, Cotesia glomerata (Hymenoptera: Braconidae).</title>
        <authorList>
            <person name="Pinto B.J."/>
            <person name="Weis J.J."/>
            <person name="Gamble T."/>
            <person name="Ode P.J."/>
            <person name="Paul R."/>
            <person name="Zaspel J.M."/>
        </authorList>
    </citation>
    <scope>NUCLEOTIDE SEQUENCE [LARGE SCALE GENOMIC DNA]</scope>
    <source>
        <strain evidence="1">CgM1</strain>
    </source>
</reference>
<proteinExistence type="predicted"/>
<evidence type="ECO:0000313" key="1">
    <source>
        <dbReference type="EMBL" id="KAH0563758.1"/>
    </source>
</evidence>
<dbReference type="Proteomes" id="UP000826195">
    <property type="component" value="Unassembled WGS sequence"/>
</dbReference>
<dbReference type="AlphaFoldDB" id="A0AAV7IZI0"/>
<gene>
    <name evidence="1" type="ORF">KQX54_005820</name>
</gene>